<evidence type="ECO:0000313" key="3">
    <source>
        <dbReference type="Proteomes" id="UP001229421"/>
    </source>
</evidence>
<protein>
    <submittedName>
        <fullName evidence="2">Uncharacterized protein</fullName>
    </submittedName>
</protein>
<sequence>MGHRFSDPLRKHSSFATGENTSNGTPIFKADGGGAVCPCGADSGRIQPTSTPSTLMDKKGENMFFRSFYHRAFRYLIHRTPKPNHIFLQYFFYRQNTYLLS</sequence>
<keyword evidence="3" id="KW-1185">Reference proteome</keyword>
<feature type="compositionally biased region" description="Basic and acidic residues" evidence="1">
    <location>
        <begin position="1"/>
        <end position="10"/>
    </location>
</feature>
<evidence type="ECO:0000256" key="1">
    <source>
        <dbReference type="SAM" id="MobiDB-lite"/>
    </source>
</evidence>
<reference evidence="2" key="1">
    <citation type="journal article" date="2023" name="bioRxiv">
        <title>Improved chromosome-level genome assembly for marigold (Tagetes erecta).</title>
        <authorList>
            <person name="Jiang F."/>
            <person name="Yuan L."/>
            <person name="Wang S."/>
            <person name="Wang H."/>
            <person name="Xu D."/>
            <person name="Wang A."/>
            <person name="Fan W."/>
        </authorList>
    </citation>
    <scope>NUCLEOTIDE SEQUENCE</scope>
    <source>
        <strain evidence="2">WSJ</strain>
        <tissue evidence="2">Leaf</tissue>
    </source>
</reference>
<dbReference type="Proteomes" id="UP001229421">
    <property type="component" value="Unassembled WGS sequence"/>
</dbReference>
<proteinExistence type="predicted"/>
<name>A0AAD8K6Z6_TARER</name>
<organism evidence="2 3">
    <name type="scientific">Tagetes erecta</name>
    <name type="common">African marigold</name>
    <dbReference type="NCBI Taxonomy" id="13708"/>
    <lineage>
        <taxon>Eukaryota</taxon>
        <taxon>Viridiplantae</taxon>
        <taxon>Streptophyta</taxon>
        <taxon>Embryophyta</taxon>
        <taxon>Tracheophyta</taxon>
        <taxon>Spermatophyta</taxon>
        <taxon>Magnoliopsida</taxon>
        <taxon>eudicotyledons</taxon>
        <taxon>Gunneridae</taxon>
        <taxon>Pentapetalae</taxon>
        <taxon>asterids</taxon>
        <taxon>campanulids</taxon>
        <taxon>Asterales</taxon>
        <taxon>Asteraceae</taxon>
        <taxon>Asteroideae</taxon>
        <taxon>Heliantheae alliance</taxon>
        <taxon>Tageteae</taxon>
        <taxon>Tagetes</taxon>
    </lineage>
</organism>
<feature type="region of interest" description="Disordered" evidence="1">
    <location>
        <begin position="1"/>
        <end position="25"/>
    </location>
</feature>
<feature type="compositionally biased region" description="Polar residues" evidence="1">
    <location>
        <begin position="14"/>
        <end position="25"/>
    </location>
</feature>
<accession>A0AAD8K6Z6</accession>
<dbReference type="EMBL" id="JAUHHV010000007">
    <property type="protein sequence ID" value="KAK1417530.1"/>
    <property type="molecule type" value="Genomic_DNA"/>
</dbReference>
<dbReference type="AlphaFoldDB" id="A0AAD8K6Z6"/>
<comment type="caution">
    <text evidence="2">The sequence shown here is derived from an EMBL/GenBank/DDBJ whole genome shotgun (WGS) entry which is preliminary data.</text>
</comment>
<gene>
    <name evidence="2" type="ORF">QVD17_26659</name>
</gene>
<evidence type="ECO:0000313" key="2">
    <source>
        <dbReference type="EMBL" id="KAK1417530.1"/>
    </source>
</evidence>